<sequence>MNSRCSLPQLTSISPKFSRHQRSLGKISLILTKKRKICYTSIPVDHTVQH</sequence>
<reference evidence="1" key="1">
    <citation type="submission" date="2014-09" db="EMBL/GenBank/DDBJ databases">
        <authorList>
            <person name="Magalhaes I.L.F."/>
            <person name="Oliveira U."/>
            <person name="Santos F.R."/>
            <person name="Vidigal T.H.D.A."/>
            <person name="Brescovit A.D."/>
            <person name="Santos A.J."/>
        </authorList>
    </citation>
    <scope>NUCLEOTIDE SEQUENCE</scope>
    <source>
        <tissue evidence="1">Shoot tissue taken approximately 20 cm above the soil surface</tissue>
    </source>
</reference>
<dbReference type="AlphaFoldDB" id="A0A0A9G6P6"/>
<evidence type="ECO:0000313" key="1">
    <source>
        <dbReference type="EMBL" id="JAE19104.1"/>
    </source>
</evidence>
<dbReference type="EMBL" id="GBRH01178792">
    <property type="protein sequence ID" value="JAE19104.1"/>
    <property type="molecule type" value="Transcribed_RNA"/>
</dbReference>
<proteinExistence type="predicted"/>
<reference evidence="1" key="2">
    <citation type="journal article" date="2015" name="Data Brief">
        <title>Shoot transcriptome of the giant reed, Arundo donax.</title>
        <authorList>
            <person name="Barrero R.A."/>
            <person name="Guerrero F.D."/>
            <person name="Moolhuijzen P."/>
            <person name="Goolsby J.A."/>
            <person name="Tidwell J."/>
            <person name="Bellgard S.E."/>
            <person name="Bellgard M.I."/>
        </authorList>
    </citation>
    <scope>NUCLEOTIDE SEQUENCE</scope>
    <source>
        <tissue evidence="1">Shoot tissue taken approximately 20 cm above the soil surface</tissue>
    </source>
</reference>
<organism evidence="1">
    <name type="scientific">Arundo donax</name>
    <name type="common">Giant reed</name>
    <name type="synonym">Donax arundinaceus</name>
    <dbReference type="NCBI Taxonomy" id="35708"/>
    <lineage>
        <taxon>Eukaryota</taxon>
        <taxon>Viridiplantae</taxon>
        <taxon>Streptophyta</taxon>
        <taxon>Embryophyta</taxon>
        <taxon>Tracheophyta</taxon>
        <taxon>Spermatophyta</taxon>
        <taxon>Magnoliopsida</taxon>
        <taxon>Liliopsida</taxon>
        <taxon>Poales</taxon>
        <taxon>Poaceae</taxon>
        <taxon>PACMAD clade</taxon>
        <taxon>Arundinoideae</taxon>
        <taxon>Arundineae</taxon>
        <taxon>Arundo</taxon>
    </lineage>
</organism>
<name>A0A0A9G6P6_ARUDO</name>
<accession>A0A0A9G6P6</accession>
<protein>
    <submittedName>
        <fullName evidence="1">CYP74A7</fullName>
    </submittedName>
</protein>